<dbReference type="Proteomes" id="UP001235744">
    <property type="component" value="Chromosome"/>
</dbReference>
<dbReference type="SMART" id="SM00530">
    <property type="entry name" value="HTH_XRE"/>
    <property type="match status" value="1"/>
</dbReference>
<keyword evidence="3" id="KW-1185">Reference proteome</keyword>
<feature type="domain" description="HTH cro/C1-type" evidence="1">
    <location>
        <begin position="23"/>
        <end position="69"/>
    </location>
</feature>
<dbReference type="InterPro" id="IPR010982">
    <property type="entry name" value="Lambda_DNA-bd_dom_sf"/>
</dbReference>
<protein>
    <submittedName>
        <fullName evidence="2">Helix-turn-helix transcriptional regulator</fullName>
    </submittedName>
</protein>
<organism evidence="2 3">
    <name type="scientific">Streptomyces poriferorum</name>
    <dbReference type="NCBI Taxonomy" id="2798799"/>
    <lineage>
        <taxon>Bacteria</taxon>
        <taxon>Bacillati</taxon>
        <taxon>Actinomycetota</taxon>
        <taxon>Actinomycetes</taxon>
        <taxon>Kitasatosporales</taxon>
        <taxon>Streptomycetaceae</taxon>
        <taxon>Streptomyces</taxon>
    </lineage>
</organism>
<name>A0ABY9J2E3_9ACTN</name>
<dbReference type="CDD" id="cd00093">
    <property type="entry name" value="HTH_XRE"/>
    <property type="match status" value="1"/>
</dbReference>
<dbReference type="SUPFAM" id="SSF47413">
    <property type="entry name" value="lambda repressor-like DNA-binding domains"/>
    <property type="match status" value="1"/>
</dbReference>
<reference evidence="2 3" key="1">
    <citation type="submission" date="2023-03" db="EMBL/GenBank/DDBJ databases">
        <title>Isolation and description of six Streptomyces strains from soil environments, able to metabolize different microbial glucans.</title>
        <authorList>
            <person name="Widen T."/>
            <person name="Larsbrink J."/>
        </authorList>
    </citation>
    <scope>NUCLEOTIDE SEQUENCE [LARGE SCALE GENOMIC DNA]</scope>
    <source>
        <strain evidence="2 3">Alt2</strain>
    </source>
</reference>
<dbReference type="InterPro" id="IPR001387">
    <property type="entry name" value="Cro/C1-type_HTH"/>
</dbReference>
<evidence type="ECO:0000313" key="2">
    <source>
        <dbReference type="EMBL" id="WLQ60494.1"/>
    </source>
</evidence>
<dbReference type="Pfam" id="PF01381">
    <property type="entry name" value="HTH_3"/>
    <property type="match status" value="1"/>
</dbReference>
<gene>
    <name evidence="2" type="ORF">P8A19_35955</name>
</gene>
<dbReference type="Gene3D" id="1.10.260.40">
    <property type="entry name" value="lambda repressor-like DNA-binding domains"/>
    <property type="match status" value="1"/>
</dbReference>
<sequence length="395" mass="43162">MPPTQPGSVGRRIAYYRSVARPKMTQQQLADRAHVALGTIRKIERGERGVTDDTLDAIAGALGVDPSRLVADREHVSTRIRDALPALSAAIATYDMPEDGPVRPLAELQEAVAQATAWRLSAQYLQIARTLPDLLAELARAAQECQRVDRAQVAALLVTAYRCADAVAYKYGARDLSARLIELMRWAAPDANDPLLQASVSYVRTETFFAARAHASGLRALEQAVDACPEPVTHEAIAARGALHMRAAVIAGRAGSPHAADGHLTEARALGDRVAEGIYQGTAFGPDSVRIHEVSVAVSLGNDHVQRAYDVAREWKPPADLPAERRSGFYIELARAQLWGGLMDDSFESLKVARRIAPQHTREHPWVREDAATLRRLRRADAETLTSFAEWCHAD</sequence>
<evidence type="ECO:0000313" key="3">
    <source>
        <dbReference type="Proteomes" id="UP001235744"/>
    </source>
</evidence>
<accession>A0ABY9J2E3</accession>
<dbReference type="EMBL" id="CP120988">
    <property type="protein sequence ID" value="WLQ60494.1"/>
    <property type="molecule type" value="Genomic_DNA"/>
</dbReference>
<dbReference type="RefSeq" id="WP_306069224.1">
    <property type="nucleotide sequence ID" value="NZ_CP120988.1"/>
</dbReference>
<dbReference type="PROSITE" id="PS50943">
    <property type="entry name" value="HTH_CROC1"/>
    <property type="match status" value="1"/>
</dbReference>
<proteinExistence type="predicted"/>
<evidence type="ECO:0000259" key="1">
    <source>
        <dbReference type="PROSITE" id="PS50943"/>
    </source>
</evidence>